<dbReference type="PANTHER" id="PTHR24220:SF470">
    <property type="entry name" value="CELL DIVISION ATP-BINDING PROTEIN FTSE"/>
    <property type="match status" value="1"/>
</dbReference>
<keyword evidence="9 11" id="KW-0472">Membrane</keyword>
<dbReference type="EMBL" id="PKLZ01000002">
    <property type="protein sequence ID" value="PLW83501.1"/>
    <property type="molecule type" value="Genomic_DNA"/>
</dbReference>
<sequence>MITFDRVSKRYAEGHEALREVSVELGRDELVFLTGHSGAGKSTLLRLIMLIERPTRGQIIIDGENLAKVKARGIPRHRRNIGVVFQNHQLLFDRTVFDNVALPLVIAGYEHREIGRRVRAALDKVGLLARERALPITLSGGEQQRVGIARAVVAKPRILLADEPTGNLDPALSAEIMQLFEAFNQVGVTVVIASHDLALISRLRHRILTLREGRLVSSGG</sequence>
<accession>A0A2N5Y554</accession>
<organism evidence="13 14">
    <name type="scientific">Kineobactrum sediminis</name>
    <dbReference type="NCBI Taxonomy" id="1905677"/>
    <lineage>
        <taxon>Bacteria</taxon>
        <taxon>Pseudomonadati</taxon>
        <taxon>Pseudomonadota</taxon>
        <taxon>Gammaproteobacteria</taxon>
        <taxon>Cellvibrionales</taxon>
        <taxon>Halieaceae</taxon>
        <taxon>Kineobactrum</taxon>
    </lineage>
</organism>
<comment type="subunit">
    <text evidence="11">Homodimer. Forms a membrane-associated complex with FtsX.</text>
</comment>
<evidence type="ECO:0000259" key="12">
    <source>
        <dbReference type="PROSITE" id="PS50893"/>
    </source>
</evidence>
<dbReference type="GO" id="GO:0005886">
    <property type="term" value="C:plasma membrane"/>
    <property type="evidence" value="ECO:0007669"/>
    <property type="project" value="UniProtKB-SubCell"/>
</dbReference>
<evidence type="ECO:0000256" key="5">
    <source>
        <dbReference type="ARBA" id="ARBA00022475"/>
    </source>
</evidence>
<comment type="caution">
    <text evidence="13">The sequence shown here is derived from an EMBL/GenBank/DDBJ whole genome shotgun (WGS) entry which is preliminary data.</text>
</comment>
<dbReference type="PANTHER" id="PTHR24220">
    <property type="entry name" value="IMPORT ATP-BINDING PROTEIN"/>
    <property type="match status" value="1"/>
</dbReference>
<dbReference type="InterPro" id="IPR015854">
    <property type="entry name" value="ABC_transpr_LolD-like"/>
</dbReference>
<keyword evidence="6 11" id="KW-0132">Cell division</keyword>
<proteinExistence type="inferred from homology"/>
<gene>
    <name evidence="11 13" type="primary">ftsE</name>
    <name evidence="13" type="ORF">CWI75_03865</name>
</gene>
<dbReference type="GO" id="GO:0016887">
    <property type="term" value="F:ATP hydrolysis activity"/>
    <property type="evidence" value="ECO:0007669"/>
    <property type="project" value="InterPro"/>
</dbReference>
<evidence type="ECO:0000256" key="10">
    <source>
        <dbReference type="ARBA" id="ARBA00023306"/>
    </source>
</evidence>
<keyword evidence="8 11" id="KW-0067">ATP-binding</keyword>
<dbReference type="Pfam" id="PF00005">
    <property type="entry name" value="ABC_tran"/>
    <property type="match status" value="1"/>
</dbReference>
<dbReference type="InterPro" id="IPR017871">
    <property type="entry name" value="ABC_transporter-like_CS"/>
</dbReference>
<dbReference type="RefSeq" id="WP_101520182.1">
    <property type="nucleotide sequence ID" value="NZ_PKLZ01000002.1"/>
</dbReference>
<keyword evidence="7 11" id="KW-0547">Nucleotide-binding</keyword>
<keyword evidence="14" id="KW-1185">Reference proteome</keyword>
<comment type="subcellular location">
    <subcellularLocation>
        <location evidence="11">Cell inner membrane</location>
        <topology evidence="11">Peripheral membrane protein</topology>
        <orientation evidence="11">Cytoplasmic side</orientation>
    </subcellularLocation>
    <subcellularLocation>
        <location evidence="2">Cell membrane</location>
        <topology evidence="2">Peripheral membrane protein</topology>
    </subcellularLocation>
</comment>
<evidence type="ECO:0000256" key="4">
    <source>
        <dbReference type="ARBA" id="ARBA00020019"/>
    </source>
</evidence>
<comment type="function">
    <text evidence="1">Part of the ABC transporter FtsEX involved in cellular division. Important for assembly or stability of the septal ring.</text>
</comment>
<comment type="similarity">
    <text evidence="3 11">Belongs to the ABC transporter superfamily.</text>
</comment>
<keyword evidence="5 11" id="KW-1003">Cell membrane</keyword>
<dbReference type="PROSITE" id="PS00211">
    <property type="entry name" value="ABC_TRANSPORTER_1"/>
    <property type="match status" value="1"/>
</dbReference>
<evidence type="ECO:0000256" key="11">
    <source>
        <dbReference type="RuleBase" id="RU365094"/>
    </source>
</evidence>
<dbReference type="GO" id="GO:0051301">
    <property type="term" value="P:cell division"/>
    <property type="evidence" value="ECO:0007669"/>
    <property type="project" value="UniProtKB-UniRule"/>
</dbReference>
<protein>
    <recommendedName>
        <fullName evidence="4 11">Cell division ATP-binding protein FtsE</fullName>
    </recommendedName>
</protein>
<reference evidence="14" key="1">
    <citation type="submission" date="2017-11" db="EMBL/GenBank/DDBJ databases">
        <title>The draft genome sequence of Chromatocurvus sp. F02.</title>
        <authorList>
            <person name="Du Z.-J."/>
            <person name="Chang Y.-Q."/>
        </authorList>
    </citation>
    <scope>NUCLEOTIDE SEQUENCE [LARGE SCALE GENOMIC DNA]</scope>
    <source>
        <strain evidence="14">F02</strain>
    </source>
</reference>
<dbReference type="Proteomes" id="UP000234845">
    <property type="component" value="Unassembled WGS sequence"/>
</dbReference>
<evidence type="ECO:0000256" key="7">
    <source>
        <dbReference type="ARBA" id="ARBA00022741"/>
    </source>
</evidence>
<dbReference type="InterPro" id="IPR027417">
    <property type="entry name" value="P-loop_NTPase"/>
</dbReference>
<dbReference type="InterPro" id="IPR005286">
    <property type="entry name" value="Cell_div_FtsE"/>
</dbReference>
<dbReference type="InterPro" id="IPR003439">
    <property type="entry name" value="ABC_transporter-like_ATP-bd"/>
</dbReference>
<dbReference type="Gene3D" id="3.40.50.300">
    <property type="entry name" value="P-loop containing nucleotide triphosphate hydrolases"/>
    <property type="match status" value="1"/>
</dbReference>
<dbReference type="NCBIfam" id="TIGR02673">
    <property type="entry name" value="FtsE"/>
    <property type="match status" value="1"/>
</dbReference>
<dbReference type="SMART" id="SM00382">
    <property type="entry name" value="AAA"/>
    <property type="match status" value="1"/>
</dbReference>
<evidence type="ECO:0000256" key="9">
    <source>
        <dbReference type="ARBA" id="ARBA00023136"/>
    </source>
</evidence>
<evidence type="ECO:0000256" key="1">
    <source>
        <dbReference type="ARBA" id="ARBA00002579"/>
    </source>
</evidence>
<evidence type="ECO:0000256" key="3">
    <source>
        <dbReference type="ARBA" id="ARBA00005417"/>
    </source>
</evidence>
<dbReference type="GO" id="GO:0005524">
    <property type="term" value="F:ATP binding"/>
    <property type="evidence" value="ECO:0007669"/>
    <property type="project" value="UniProtKB-UniRule"/>
</dbReference>
<keyword evidence="10 11" id="KW-0131">Cell cycle</keyword>
<name>A0A2N5Y554_9GAMM</name>
<feature type="domain" description="ABC transporter" evidence="12">
    <location>
        <begin position="2"/>
        <end position="220"/>
    </location>
</feature>
<evidence type="ECO:0000313" key="14">
    <source>
        <dbReference type="Proteomes" id="UP000234845"/>
    </source>
</evidence>
<evidence type="ECO:0000313" key="13">
    <source>
        <dbReference type="EMBL" id="PLW83501.1"/>
    </source>
</evidence>
<evidence type="ECO:0000256" key="2">
    <source>
        <dbReference type="ARBA" id="ARBA00004202"/>
    </source>
</evidence>
<dbReference type="OrthoDB" id="9802264at2"/>
<dbReference type="GO" id="GO:0022857">
    <property type="term" value="F:transmembrane transporter activity"/>
    <property type="evidence" value="ECO:0007669"/>
    <property type="project" value="TreeGrafter"/>
</dbReference>
<dbReference type="InterPro" id="IPR003593">
    <property type="entry name" value="AAA+_ATPase"/>
</dbReference>
<evidence type="ECO:0000256" key="6">
    <source>
        <dbReference type="ARBA" id="ARBA00022618"/>
    </source>
</evidence>
<evidence type="ECO:0000256" key="8">
    <source>
        <dbReference type="ARBA" id="ARBA00022840"/>
    </source>
</evidence>
<dbReference type="FunFam" id="3.40.50.300:FF:000056">
    <property type="entry name" value="Cell division ATP-binding protein FtsE"/>
    <property type="match status" value="1"/>
</dbReference>
<dbReference type="PROSITE" id="PS50893">
    <property type="entry name" value="ABC_TRANSPORTER_2"/>
    <property type="match status" value="1"/>
</dbReference>
<dbReference type="AlphaFoldDB" id="A0A2N5Y554"/>
<dbReference type="SUPFAM" id="SSF52540">
    <property type="entry name" value="P-loop containing nucleoside triphosphate hydrolases"/>
    <property type="match status" value="1"/>
</dbReference>